<dbReference type="InterPro" id="IPR018580">
    <property type="entry name" value="Uncharacterised_YfhO"/>
</dbReference>
<feature type="transmembrane region" description="Helical" evidence="1">
    <location>
        <begin position="245"/>
        <end position="264"/>
    </location>
</feature>
<feature type="transmembrane region" description="Helical" evidence="1">
    <location>
        <begin position="284"/>
        <end position="307"/>
    </location>
</feature>
<organism evidence="2 3">
    <name type="scientific">Sediminibacillus dalangtanensis</name>
    <dbReference type="NCBI Taxonomy" id="2729421"/>
    <lineage>
        <taxon>Bacteria</taxon>
        <taxon>Bacillati</taxon>
        <taxon>Bacillota</taxon>
        <taxon>Bacilli</taxon>
        <taxon>Bacillales</taxon>
        <taxon>Bacillaceae</taxon>
        <taxon>Sediminibacillus</taxon>
    </lineage>
</organism>
<reference evidence="2 3" key="1">
    <citation type="submission" date="2019-12" db="EMBL/GenBank/DDBJ databases">
        <title>The whole genome sequencing of a strain isolated from a Mars analog, Dalangtan Playa.</title>
        <authorList>
            <person name="Huang T."/>
        </authorList>
    </citation>
    <scope>NUCLEOTIDE SEQUENCE [LARGE SCALE GENOMIC DNA]</scope>
    <source>
        <strain evidence="2 3">DP4-553-S</strain>
    </source>
</reference>
<feature type="transmembrane region" description="Helical" evidence="1">
    <location>
        <begin position="7"/>
        <end position="30"/>
    </location>
</feature>
<evidence type="ECO:0000313" key="3">
    <source>
        <dbReference type="Proteomes" id="UP000665043"/>
    </source>
</evidence>
<keyword evidence="1" id="KW-1133">Transmembrane helix</keyword>
<feature type="transmembrane region" description="Helical" evidence="1">
    <location>
        <begin position="142"/>
        <end position="159"/>
    </location>
</feature>
<feature type="transmembrane region" description="Helical" evidence="1">
    <location>
        <begin position="109"/>
        <end position="136"/>
    </location>
</feature>
<proteinExistence type="predicted"/>
<dbReference type="PANTHER" id="PTHR38454:SF1">
    <property type="entry name" value="INTEGRAL MEMBRANE PROTEIN"/>
    <property type="match status" value="1"/>
</dbReference>
<feature type="transmembrane region" description="Helical" evidence="1">
    <location>
        <begin position="347"/>
        <end position="364"/>
    </location>
</feature>
<keyword evidence="1" id="KW-0812">Transmembrane</keyword>
<feature type="transmembrane region" description="Helical" evidence="1">
    <location>
        <begin position="205"/>
        <end position="225"/>
    </location>
</feature>
<feature type="transmembrane region" description="Helical" evidence="1">
    <location>
        <begin position="395"/>
        <end position="415"/>
    </location>
</feature>
<feature type="transmembrane region" description="Helical" evidence="1">
    <location>
        <begin position="835"/>
        <end position="856"/>
    </location>
</feature>
<evidence type="ECO:0000256" key="1">
    <source>
        <dbReference type="SAM" id="Phobius"/>
    </source>
</evidence>
<gene>
    <name evidence="2" type="ORF">ERJ70_07710</name>
</gene>
<keyword evidence="3" id="KW-1185">Reference proteome</keyword>
<dbReference type="Pfam" id="PF09586">
    <property type="entry name" value="YfhO"/>
    <property type="match status" value="1"/>
</dbReference>
<feature type="transmembrane region" description="Helical" evidence="1">
    <location>
        <begin position="314"/>
        <end position="335"/>
    </location>
</feature>
<dbReference type="RefSeq" id="WP_209368384.1">
    <property type="nucleotide sequence ID" value="NZ_CP046956.1"/>
</dbReference>
<accession>A0ABX7VRQ8</accession>
<dbReference type="EMBL" id="CP046956">
    <property type="protein sequence ID" value="QTM99198.1"/>
    <property type="molecule type" value="Genomic_DNA"/>
</dbReference>
<feature type="transmembrane region" description="Helical" evidence="1">
    <location>
        <begin position="78"/>
        <end position="97"/>
    </location>
</feature>
<feature type="transmembrane region" description="Helical" evidence="1">
    <location>
        <begin position="422"/>
        <end position="442"/>
    </location>
</feature>
<name>A0ABX7VRQ8_9BACI</name>
<feature type="transmembrane region" description="Helical" evidence="1">
    <location>
        <begin position="371"/>
        <end position="389"/>
    </location>
</feature>
<dbReference type="Proteomes" id="UP000665043">
    <property type="component" value="Chromosome"/>
</dbReference>
<keyword evidence="1" id="KW-0472">Membrane</keyword>
<sequence>MRKYNYFMKLIGFSVVAAIAAHGFFLYQWWQGGLMAGPNDGLSQMAPFRSMLYQQFTDGNLFYSFIYGLGGSTFTQLAYYYGINIFFYITTAVVYGLELLSLVKEPNVLFWAQATVFISVVRLSIVLILTTCLFRYMKMNTIPAFTGALLYGACVMYFRHVTYWEFFGDAFLWLPLLVLGVEKGIREQKPGWLIMAVALSLFDNFYFAFINFCFIGLYVCLRWAIRLTSEEPTLKVQIRQFSLSALLGFGIGSVGFVPAVWGFFHNYRPDYEHDIPFLDNTSNVLYDSHLYLLPAIFVMFLFVFPLYRIRAFRLFALLAILFTFLHFIPLAASFFNGMSAPQHRFEYLGFFSIGGTVAAGLQHFNRLDHRVLIPAAVLMVYSYIAFYVMDDSLSLKDILPFLIVCTAIGVLLLTVTAGRFRFVMPWLVGFILLSHLVIVNQFQHDKLYEAGRVKESTKAYVESEAYFSNEQQRLIDHVISSDAAVLPRVEWKTDGRNNTPLIQGFPGTSVYSSILNKELLFFYYYDLQIDMKRESVSRYSGFGDRANLYSLFGGNYIMYEKNKEKNIPYGFTEYMESDHYVVYQNRNSLPFVRTSDIVYTEEALRDASVLDREHAMLDGIVLEKSSQQSAEIDTVPNLIEQATIEPIEATYNDGQLNVSGKTGGIDIHTNQIGPSYEDYYVSFYLLNNDRHAPLFPLHVNDFKTSRKSRQSIYRTKVNEITVRVPREEVISLRVPEGNYTLKNLRLYGEDYQELEEAAGGTQNHAEVELDGNRIEISLDNKKRDHFLSVPIPYEKGWHVYIDGEKQQIRKANYAFLGTRIKPGHNEIKMVYYPPYFGITITLALLSAGVSAFWILWRRNKRKKRERHNLKRLAKEPIDNRI</sequence>
<protein>
    <submittedName>
        <fullName evidence="2">YfhO family protein</fullName>
    </submittedName>
</protein>
<dbReference type="PANTHER" id="PTHR38454">
    <property type="entry name" value="INTEGRAL MEMBRANE PROTEIN-RELATED"/>
    <property type="match status" value="1"/>
</dbReference>
<evidence type="ECO:0000313" key="2">
    <source>
        <dbReference type="EMBL" id="QTM99198.1"/>
    </source>
</evidence>